<dbReference type="PANTHER" id="PTHR35804:SF1">
    <property type="entry name" value="LYSINE EXPORTER LYSO"/>
    <property type="match status" value="1"/>
</dbReference>
<organism evidence="2 3">
    <name type="scientific">Marinitoga hydrogenitolerans (strain DSM 16785 / JCM 12826 / AT1271)</name>
    <dbReference type="NCBI Taxonomy" id="1122195"/>
    <lineage>
        <taxon>Bacteria</taxon>
        <taxon>Thermotogati</taxon>
        <taxon>Thermotogota</taxon>
        <taxon>Thermotogae</taxon>
        <taxon>Petrotogales</taxon>
        <taxon>Petrotogaceae</taxon>
        <taxon>Marinitoga</taxon>
    </lineage>
</organism>
<dbReference type="Pfam" id="PF03956">
    <property type="entry name" value="Lys_export"/>
    <property type="match status" value="1"/>
</dbReference>
<sequence length="190" mass="20256">MILLLSAVIIGIISGYLISFNLPSNLITILLMSLVFVVGIDIGSEENILFKIKKSIKTIFIQSFLLIMGSLIFGGFVSFFSTLSFKEAMGAAAGFGWYSLSGVMISSLYSPFLGAISFTANVFREILGIIFIPLYAKFSELGAISIGGATTMDTLLGIVAKSTKKENTLVGFGQGVIVSIAVPIIISLIF</sequence>
<feature type="transmembrane region" description="Helical" evidence="1">
    <location>
        <begin position="126"/>
        <end position="149"/>
    </location>
</feature>
<protein>
    <recommendedName>
        <fullName evidence="4">Lysine exporter LysO family protein</fullName>
    </recommendedName>
</protein>
<dbReference type="Proteomes" id="UP000184334">
    <property type="component" value="Unassembled WGS sequence"/>
</dbReference>
<dbReference type="GO" id="GO:0005886">
    <property type="term" value="C:plasma membrane"/>
    <property type="evidence" value="ECO:0007669"/>
    <property type="project" value="TreeGrafter"/>
</dbReference>
<feature type="transmembrane region" description="Helical" evidence="1">
    <location>
        <begin position="169"/>
        <end position="189"/>
    </location>
</feature>
<keyword evidence="1" id="KW-1133">Transmembrane helix</keyword>
<keyword evidence="1" id="KW-0812">Transmembrane</keyword>
<proteinExistence type="predicted"/>
<keyword evidence="3" id="KW-1185">Reference proteome</keyword>
<evidence type="ECO:0000313" key="3">
    <source>
        <dbReference type="Proteomes" id="UP000184334"/>
    </source>
</evidence>
<dbReference type="AlphaFoldDB" id="A0A1M4SG83"/>
<dbReference type="OrthoDB" id="371078at2"/>
<evidence type="ECO:0000256" key="1">
    <source>
        <dbReference type="SAM" id="Phobius"/>
    </source>
</evidence>
<dbReference type="GO" id="GO:0015661">
    <property type="term" value="F:L-lysine efflux transmembrane transporter activity"/>
    <property type="evidence" value="ECO:0007669"/>
    <property type="project" value="InterPro"/>
</dbReference>
<name>A0A1M4SG83_MARH1</name>
<dbReference type="EMBL" id="FQUI01000002">
    <property type="protein sequence ID" value="SHE31205.1"/>
    <property type="molecule type" value="Genomic_DNA"/>
</dbReference>
<dbReference type="InterPro" id="IPR005642">
    <property type="entry name" value="LysO"/>
</dbReference>
<dbReference type="STRING" id="1122195.SAMN02745164_00175"/>
<reference evidence="2" key="1">
    <citation type="submission" date="2016-11" db="EMBL/GenBank/DDBJ databases">
        <authorList>
            <person name="Varghese N."/>
            <person name="Submissions S."/>
        </authorList>
    </citation>
    <scope>NUCLEOTIDE SEQUENCE [LARGE SCALE GENOMIC DNA]</scope>
    <source>
        <strain evidence="2">DSM 16785</strain>
    </source>
</reference>
<feature type="transmembrane region" description="Helical" evidence="1">
    <location>
        <begin position="95"/>
        <end position="114"/>
    </location>
</feature>
<evidence type="ECO:0000313" key="2">
    <source>
        <dbReference type="EMBL" id="SHE31205.1"/>
    </source>
</evidence>
<dbReference type="RefSeq" id="WP_072862458.1">
    <property type="nucleotide sequence ID" value="NZ_FQUI01000002.1"/>
</dbReference>
<evidence type="ECO:0008006" key="4">
    <source>
        <dbReference type="Google" id="ProtNLM"/>
    </source>
</evidence>
<dbReference type="PANTHER" id="PTHR35804">
    <property type="entry name" value="LYSINE EXPORTER LYSO"/>
    <property type="match status" value="1"/>
</dbReference>
<feature type="transmembrane region" description="Helical" evidence="1">
    <location>
        <begin position="64"/>
        <end position="83"/>
    </location>
</feature>
<keyword evidence="1" id="KW-0472">Membrane</keyword>
<comment type="caution">
    <text evidence="2">The sequence shown here is derived from an EMBL/GenBank/DDBJ whole genome shotgun (WGS) entry which is preliminary data.</text>
</comment>
<accession>A0A1M4SG83</accession>
<gene>
    <name evidence="2" type="ORF">SAMN02745164_00175</name>
</gene>